<feature type="domain" description="Recombinase" evidence="3">
    <location>
        <begin position="159"/>
        <end position="281"/>
    </location>
</feature>
<feature type="domain" description="Resolvase/invertase-type recombinase catalytic" evidence="2">
    <location>
        <begin position="2"/>
        <end position="150"/>
    </location>
</feature>
<proteinExistence type="predicted"/>
<evidence type="ECO:0000259" key="3">
    <source>
        <dbReference type="PROSITE" id="PS51737"/>
    </source>
</evidence>
<evidence type="ECO:0000313" key="5">
    <source>
        <dbReference type="Proteomes" id="UP000199659"/>
    </source>
</evidence>
<reference evidence="4 5" key="1">
    <citation type="submission" date="2016-10" db="EMBL/GenBank/DDBJ databases">
        <authorList>
            <person name="de Groot N.N."/>
        </authorList>
    </citation>
    <scope>NUCLEOTIDE SEQUENCE [LARGE SCALE GENOMIC DNA]</scope>
    <source>
        <strain evidence="4 5">743A</strain>
    </source>
</reference>
<dbReference type="PROSITE" id="PS51737">
    <property type="entry name" value="RECOMBINASE_DNA_BIND"/>
    <property type="match status" value="1"/>
</dbReference>
<dbReference type="InterPro" id="IPR006119">
    <property type="entry name" value="Resolv_N"/>
</dbReference>
<accession>A0A1I6JGY1</accession>
<dbReference type="InterPro" id="IPR038109">
    <property type="entry name" value="DNA_bind_recomb_sf"/>
</dbReference>
<dbReference type="Gene3D" id="3.90.1750.20">
    <property type="entry name" value="Putative Large Serine Recombinase, Chain B, Domain 2"/>
    <property type="match status" value="1"/>
</dbReference>
<organism evidence="4 5">
    <name type="scientific">Anaeromicropila populeti</name>
    <dbReference type="NCBI Taxonomy" id="37658"/>
    <lineage>
        <taxon>Bacteria</taxon>
        <taxon>Bacillati</taxon>
        <taxon>Bacillota</taxon>
        <taxon>Clostridia</taxon>
        <taxon>Lachnospirales</taxon>
        <taxon>Lachnospiraceae</taxon>
        <taxon>Anaeromicropila</taxon>
    </lineage>
</organism>
<feature type="coiled-coil region" evidence="1">
    <location>
        <begin position="444"/>
        <end position="478"/>
    </location>
</feature>
<dbReference type="RefSeq" id="WP_092560232.1">
    <property type="nucleotide sequence ID" value="NZ_FOYZ01000005.1"/>
</dbReference>
<protein>
    <submittedName>
        <fullName evidence="4">Site-specific DNA recombinase</fullName>
    </submittedName>
</protein>
<dbReference type="InterPro" id="IPR036162">
    <property type="entry name" value="Resolvase-like_N_sf"/>
</dbReference>
<dbReference type="Gene3D" id="3.40.50.1390">
    <property type="entry name" value="Resolvase, N-terminal catalytic domain"/>
    <property type="match status" value="1"/>
</dbReference>
<gene>
    <name evidence="4" type="ORF">SAMN05661086_01679</name>
</gene>
<keyword evidence="1" id="KW-0175">Coiled coil</keyword>
<dbReference type="InterPro" id="IPR050639">
    <property type="entry name" value="SSR_resolvase"/>
</dbReference>
<dbReference type="SUPFAM" id="SSF53041">
    <property type="entry name" value="Resolvase-like"/>
    <property type="match status" value="1"/>
</dbReference>
<dbReference type="GO" id="GO:0000150">
    <property type="term" value="F:DNA strand exchange activity"/>
    <property type="evidence" value="ECO:0007669"/>
    <property type="project" value="InterPro"/>
</dbReference>
<evidence type="ECO:0000256" key="1">
    <source>
        <dbReference type="SAM" id="Coils"/>
    </source>
</evidence>
<dbReference type="CDD" id="cd00338">
    <property type="entry name" value="Ser_Recombinase"/>
    <property type="match status" value="1"/>
</dbReference>
<name>A0A1I6JGY1_9FIRM</name>
<dbReference type="PROSITE" id="PS51736">
    <property type="entry name" value="RECOMBINASES_3"/>
    <property type="match status" value="1"/>
</dbReference>
<dbReference type="InterPro" id="IPR011109">
    <property type="entry name" value="DNA_bind_recombinase_dom"/>
</dbReference>
<dbReference type="EMBL" id="FOYZ01000005">
    <property type="protein sequence ID" value="SFR78243.1"/>
    <property type="molecule type" value="Genomic_DNA"/>
</dbReference>
<dbReference type="PANTHER" id="PTHR30461:SF23">
    <property type="entry name" value="DNA RECOMBINASE-RELATED"/>
    <property type="match status" value="1"/>
</dbReference>
<dbReference type="Pfam" id="PF07508">
    <property type="entry name" value="Recombinase"/>
    <property type="match status" value="1"/>
</dbReference>
<dbReference type="SMART" id="SM00857">
    <property type="entry name" value="Resolvase"/>
    <property type="match status" value="1"/>
</dbReference>
<dbReference type="STRING" id="37658.SAMN05661086_01679"/>
<dbReference type="GO" id="GO:0003677">
    <property type="term" value="F:DNA binding"/>
    <property type="evidence" value="ECO:0007669"/>
    <property type="project" value="InterPro"/>
</dbReference>
<dbReference type="AlphaFoldDB" id="A0A1I6JGY1"/>
<sequence>MKAVIYCRVSTEEEAQVNALKDQVQEAIAVVRKQKWKLADQYIDEGKSGTTTNKRNEYNRLVSDLEELEDKFDVIVVKSQDRLMRNTKEWYLFVDKLVQAQKKLFFYLDNKFYTPDDALITGIKAILAEEFSRDLSKKINNAHKHRQEKGTNVSITSNTWGYDKINKKVVINEEEAEIVRLIYNLCCEGYGSRIIAKQLEGRGIKSRSGGKFQETTIRRIIRNPLFKGTAVMNKHHLDFNTKKTVHMKESEWIYHENIIPAIVSEEIWQKANEMMDNRAVQEKTEAFVKKQRGRNIGKHFLSSKIICGDCGSVYWLRFRKKANGEQILEWSCSEYVQRGRKTASTRSVATDRVGGCDNIHMKDNDLQEVLFKIGQKIFSQEGLDQMQKALVAVIQKAISSGDDWNAEVLKRNQANIMKKRELLLDKMLDGILSDELFQSKDKGLKQEYDEITEKISNIEQVKKEKEFSQKRIAEIASEIRDINDKALIVSKINDHITKITIFHDYGLVSLDFWEDVKFYIKKINYRKVEITL</sequence>
<dbReference type="PANTHER" id="PTHR30461">
    <property type="entry name" value="DNA-INVERTASE FROM LAMBDOID PROPHAGE"/>
    <property type="match status" value="1"/>
</dbReference>
<keyword evidence="5" id="KW-1185">Reference proteome</keyword>
<evidence type="ECO:0000313" key="4">
    <source>
        <dbReference type="EMBL" id="SFR78243.1"/>
    </source>
</evidence>
<dbReference type="OrthoDB" id="9781670at2"/>
<dbReference type="Pfam" id="PF00239">
    <property type="entry name" value="Resolvase"/>
    <property type="match status" value="1"/>
</dbReference>
<dbReference type="Proteomes" id="UP000199659">
    <property type="component" value="Unassembled WGS sequence"/>
</dbReference>
<evidence type="ECO:0000259" key="2">
    <source>
        <dbReference type="PROSITE" id="PS51736"/>
    </source>
</evidence>